<dbReference type="Pfam" id="PF00561">
    <property type="entry name" value="Abhydrolase_1"/>
    <property type="match status" value="1"/>
</dbReference>
<evidence type="ECO:0000313" key="3">
    <source>
        <dbReference type="EMBL" id="QIO05923.1"/>
    </source>
</evidence>
<dbReference type="PANTHER" id="PTHR46118:SF4">
    <property type="entry name" value="PROTEIN ABHD11"/>
    <property type="match status" value="1"/>
</dbReference>
<keyword evidence="4" id="KW-1185">Reference proteome</keyword>
<dbReference type="GO" id="GO:0016787">
    <property type="term" value="F:hydrolase activity"/>
    <property type="evidence" value="ECO:0007669"/>
    <property type="project" value="UniProtKB-KW"/>
</dbReference>
<dbReference type="SUPFAM" id="SSF53474">
    <property type="entry name" value="alpha/beta-Hydrolases"/>
    <property type="match status" value="1"/>
</dbReference>
<keyword evidence="1 3" id="KW-0378">Hydrolase</keyword>
<evidence type="ECO:0000313" key="4">
    <source>
        <dbReference type="Proteomes" id="UP000502297"/>
    </source>
</evidence>
<feature type="domain" description="AB hydrolase-1" evidence="2">
    <location>
        <begin position="17"/>
        <end position="114"/>
    </location>
</feature>
<gene>
    <name evidence="3" type="ORF">G8E00_08160</name>
</gene>
<name>A0A6G8RW24_9GAMM</name>
<protein>
    <submittedName>
        <fullName evidence="3">Alpha/beta fold hydrolase</fullName>
    </submittedName>
</protein>
<dbReference type="InterPro" id="IPR029058">
    <property type="entry name" value="AB_hydrolase_fold"/>
</dbReference>
<dbReference type="EMBL" id="CP049801">
    <property type="protein sequence ID" value="QIO05923.1"/>
    <property type="molecule type" value="Genomic_DNA"/>
</dbReference>
<dbReference type="KEGG" id="asha:G8E00_08160"/>
<dbReference type="Proteomes" id="UP000502297">
    <property type="component" value="Chromosome"/>
</dbReference>
<dbReference type="AlphaFoldDB" id="A0A6G8RW24"/>
<organism evidence="3 4">
    <name type="scientific">Acinetobacter shaoyimingii</name>
    <dbReference type="NCBI Taxonomy" id="2715164"/>
    <lineage>
        <taxon>Bacteria</taxon>
        <taxon>Pseudomonadati</taxon>
        <taxon>Pseudomonadota</taxon>
        <taxon>Gammaproteobacteria</taxon>
        <taxon>Moraxellales</taxon>
        <taxon>Moraxellaceae</taxon>
        <taxon>Acinetobacter</taxon>
    </lineage>
</organism>
<reference evidence="3 4" key="1">
    <citation type="submission" date="2020-03" db="EMBL/GenBank/DDBJ databases">
        <authorList>
            <person name="Zhu W."/>
        </authorList>
    </citation>
    <scope>NUCLEOTIDE SEQUENCE [LARGE SCALE GENOMIC DNA]</scope>
    <source>
        <strain evidence="3 4">323-1</strain>
    </source>
</reference>
<sequence>MILNFQRNESLTINTRPTLVLIHGLFGSLSNLGMLARAFENEYDVIQIDVRNHGLSGQSEHMDYAQLAQDIVDTLDHIGIQNFSVIGHSMGGKIAMKLTEIAPERLQKLVVLDMAPFAYQKNNHDEIFKALFAIEQAQITTRKEATEIMKRYIREDMVIQFLLKSFHKGEWLFNVKALFDEYSKIISWENLLPWEKPTLFIRGEKSPYIGEIQRQAIATQFKNSAVEMVDAGHWLHAEKTNEVVHFIQDFLNHKIK</sequence>
<dbReference type="PRINTS" id="PR00111">
    <property type="entry name" value="ABHYDROLASE"/>
</dbReference>
<dbReference type="RefSeq" id="WP_166223578.1">
    <property type="nucleotide sequence ID" value="NZ_CP049801.1"/>
</dbReference>
<evidence type="ECO:0000259" key="2">
    <source>
        <dbReference type="Pfam" id="PF00561"/>
    </source>
</evidence>
<proteinExistence type="predicted"/>
<evidence type="ECO:0000256" key="1">
    <source>
        <dbReference type="ARBA" id="ARBA00022801"/>
    </source>
</evidence>
<dbReference type="Gene3D" id="3.40.50.1820">
    <property type="entry name" value="alpha/beta hydrolase"/>
    <property type="match status" value="1"/>
</dbReference>
<dbReference type="PANTHER" id="PTHR46118">
    <property type="entry name" value="PROTEIN ABHD11"/>
    <property type="match status" value="1"/>
</dbReference>
<accession>A0A6G8RW24</accession>
<dbReference type="InterPro" id="IPR000073">
    <property type="entry name" value="AB_hydrolase_1"/>
</dbReference>